<keyword evidence="6" id="KW-1185">Reference proteome</keyword>
<reference evidence="4 5" key="1">
    <citation type="submission" date="2019-03" db="EMBL/GenBank/DDBJ databases">
        <title>Bacillus niacini sp. nov. a Nicotinate-Metabolizing Mesophile Isolated from Soil.</title>
        <authorList>
            <person name="Zhang G."/>
        </authorList>
    </citation>
    <scope>NUCLEOTIDE SEQUENCE [LARGE SCALE GENOMIC DNA]</scope>
    <source>
        <strain evidence="4 5">WN066</strain>
    </source>
</reference>
<evidence type="ECO:0000256" key="1">
    <source>
        <dbReference type="SAM" id="Phobius"/>
    </source>
</evidence>
<feature type="domain" description="VanZ-like" evidence="2">
    <location>
        <begin position="22"/>
        <end position="146"/>
    </location>
</feature>
<organism evidence="4 5">
    <name type="scientific">Bacillus salipaludis</name>
    <dbReference type="NCBI Taxonomy" id="2547811"/>
    <lineage>
        <taxon>Bacteria</taxon>
        <taxon>Bacillati</taxon>
        <taxon>Bacillota</taxon>
        <taxon>Bacilli</taxon>
        <taxon>Bacillales</taxon>
        <taxon>Bacillaceae</taxon>
        <taxon>Bacillus</taxon>
    </lineage>
</organism>
<protein>
    <submittedName>
        <fullName evidence="4">VanZ family protein</fullName>
    </submittedName>
</protein>
<dbReference type="NCBIfam" id="NF037970">
    <property type="entry name" value="vanZ_1"/>
    <property type="match status" value="1"/>
</dbReference>
<feature type="transmembrane region" description="Helical" evidence="1">
    <location>
        <begin position="104"/>
        <end position="121"/>
    </location>
</feature>
<dbReference type="Pfam" id="PF04892">
    <property type="entry name" value="VanZ"/>
    <property type="match status" value="1"/>
</dbReference>
<dbReference type="AlphaFoldDB" id="A0A4R5VQ48"/>
<keyword evidence="1" id="KW-0812">Transmembrane</keyword>
<sequence>MNQQRTPKIVDPQKDNQPIKIFAILLWGLFLLINTWTNNLELMIHSGSVEFQWNSSPDFISFFNFNDIALIHPYFVVIKLGHFIGFAIMDLLIFNLLKSHKSSITISVAFAFFTEFFQLYWGRDGRLYDLGIDTLGILTIYITIKTLNKEDQKK</sequence>
<evidence type="ECO:0000313" key="4">
    <source>
        <dbReference type="EMBL" id="TDK59754.1"/>
    </source>
</evidence>
<evidence type="ECO:0000313" key="5">
    <source>
        <dbReference type="Proteomes" id="UP000295132"/>
    </source>
</evidence>
<feature type="transmembrane region" description="Helical" evidence="1">
    <location>
        <begin position="74"/>
        <end position="97"/>
    </location>
</feature>
<dbReference type="InterPro" id="IPR006976">
    <property type="entry name" value="VanZ-like"/>
</dbReference>
<proteinExistence type="predicted"/>
<dbReference type="Proteomes" id="UP000295132">
    <property type="component" value="Unassembled WGS sequence"/>
</dbReference>
<dbReference type="RefSeq" id="WP_133336398.1">
    <property type="nucleotide sequence ID" value="NZ_JAVGVR010000001.1"/>
</dbReference>
<feature type="transmembrane region" description="Helical" evidence="1">
    <location>
        <begin position="127"/>
        <end position="144"/>
    </location>
</feature>
<comment type="caution">
    <text evidence="4">The sequence shown here is derived from an EMBL/GenBank/DDBJ whole genome shotgun (WGS) entry which is preliminary data.</text>
</comment>
<evidence type="ECO:0000259" key="2">
    <source>
        <dbReference type="Pfam" id="PF04892"/>
    </source>
</evidence>
<reference evidence="3" key="2">
    <citation type="submission" date="2023-08" db="EMBL/GenBank/DDBJ databases">
        <title>Nitrogen cycling bacteria in agricultural field soils.</title>
        <authorList>
            <person name="Jang J."/>
        </authorList>
    </citation>
    <scope>NUCLEOTIDE SEQUENCE</scope>
    <source>
        <strain evidence="3">PS3-36</strain>
    </source>
</reference>
<dbReference type="EMBL" id="SMYO01000008">
    <property type="protein sequence ID" value="TDK59754.1"/>
    <property type="molecule type" value="Genomic_DNA"/>
</dbReference>
<feature type="transmembrane region" description="Helical" evidence="1">
    <location>
        <begin position="21"/>
        <end position="37"/>
    </location>
</feature>
<name>A0A4R5VQ48_9BACI</name>
<keyword evidence="1" id="KW-0472">Membrane</keyword>
<gene>
    <name evidence="4" type="ORF">E2K98_17660</name>
    <name evidence="3" type="ORF">RCG21_05840</name>
</gene>
<accession>A0A4R5VQ48</accession>
<evidence type="ECO:0000313" key="6">
    <source>
        <dbReference type="Proteomes" id="UP001178888"/>
    </source>
</evidence>
<dbReference type="Proteomes" id="UP001178888">
    <property type="component" value="Unassembled WGS sequence"/>
</dbReference>
<evidence type="ECO:0000313" key="3">
    <source>
        <dbReference type="EMBL" id="MDQ6595916.1"/>
    </source>
</evidence>
<dbReference type="EMBL" id="JAVGVR010000001">
    <property type="protein sequence ID" value="MDQ6595916.1"/>
    <property type="molecule type" value="Genomic_DNA"/>
</dbReference>
<keyword evidence="1" id="KW-1133">Transmembrane helix</keyword>